<reference evidence="5" key="1">
    <citation type="submission" date="2019-09" db="EMBL/GenBank/DDBJ databases">
        <title>Draft genome information of white flower Hibiscus syriacus.</title>
        <authorList>
            <person name="Kim Y.-M."/>
        </authorList>
    </citation>
    <scope>NUCLEOTIDE SEQUENCE [LARGE SCALE GENOMIC DNA]</scope>
    <source>
        <strain evidence="5">YM2019G1</strain>
    </source>
</reference>
<dbReference type="PANTHER" id="PTHR11176:SF22">
    <property type="entry name" value="RNA-BINDING PROTEIN 38-LIKE ISOFORM X1"/>
    <property type="match status" value="1"/>
</dbReference>
<feature type="region of interest" description="Disordered" evidence="3">
    <location>
        <begin position="93"/>
        <end position="112"/>
    </location>
</feature>
<dbReference type="InterPro" id="IPR035979">
    <property type="entry name" value="RBD_domain_sf"/>
</dbReference>
<name>A0A6A3A902_HIBSY</name>
<evidence type="ECO:0000259" key="4">
    <source>
        <dbReference type="PROSITE" id="PS50102"/>
    </source>
</evidence>
<dbReference type="InterPro" id="IPR012677">
    <property type="entry name" value="Nucleotide-bd_a/b_plait_sf"/>
</dbReference>
<sequence length="112" mass="11948">MRHYFEQFGDILEAVVITDKSNGRSKGYGFVTFKDPEAAKRACQSPSPIIDGRRANCNLAALGAQRSCPPVSQHGAGRFGPAPGPGLVAPPGYHGPSAYIEQQPTGQYSIPY</sequence>
<organism evidence="5 6">
    <name type="scientific">Hibiscus syriacus</name>
    <name type="common">Rose of Sharon</name>
    <dbReference type="NCBI Taxonomy" id="106335"/>
    <lineage>
        <taxon>Eukaryota</taxon>
        <taxon>Viridiplantae</taxon>
        <taxon>Streptophyta</taxon>
        <taxon>Embryophyta</taxon>
        <taxon>Tracheophyta</taxon>
        <taxon>Spermatophyta</taxon>
        <taxon>Magnoliopsida</taxon>
        <taxon>eudicotyledons</taxon>
        <taxon>Gunneridae</taxon>
        <taxon>Pentapetalae</taxon>
        <taxon>rosids</taxon>
        <taxon>malvids</taxon>
        <taxon>Malvales</taxon>
        <taxon>Malvaceae</taxon>
        <taxon>Malvoideae</taxon>
        <taxon>Hibiscus</taxon>
    </lineage>
</organism>
<comment type="caution">
    <text evidence="5">The sequence shown here is derived from an EMBL/GenBank/DDBJ whole genome shotgun (WGS) entry which is preliminary data.</text>
</comment>
<dbReference type="AlphaFoldDB" id="A0A6A3A902"/>
<evidence type="ECO:0000256" key="2">
    <source>
        <dbReference type="PROSITE-ProRule" id="PRU00176"/>
    </source>
</evidence>
<dbReference type="PANTHER" id="PTHR11176">
    <property type="entry name" value="BOULE-RELATED"/>
    <property type="match status" value="1"/>
</dbReference>
<keyword evidence="1 2" id="KW-0694">RNA-binding</keyword>
<keyword evidence="6" id="KW-1185">Reference proteome</keyword>
<evidence type="ECO:0000256" key="3">
    <source>
        <dbReference type="SAM" id="MobiDB-lite"/>
    </source>
</evidence>
<dbReference type="Gene3D" id="3.30.70.330">
    <property type="match status" value="1"/>
</dbReference>
<dbReference type="PROSITE" id="PS50102">
    <property type="entry name" value="RRM"/>
    <property type="match status" value="1"/>
</dbReference>
<dbReference type="SMART" id="SM00360">
    <property type="entry name" value="RRM"/>
    <property type="match status" value="1"/>
</dbReference>
<proteinExistence type="predicted"/>
<dbReference type="Proteomes" id="UP000436088">
    <property type="component" value="Unassembled WGS sequence"/>
</dbReference>
<feature type="domain" description="RRM" evidence="4">
    <location>
        <begin position="1"/>
        <end position="62"/>
    </location>
</feature>
<evidence type="ECO:0000256" key="1">
    <source>
        <dbReference type="ARBA" id="ARBA00022884"/>
    </source>
</evidence>
<accession>A0A6A3A902</accession>
<dbReference type="EMBL" id="VEPZ02001035">
    <property type="protein sequence ID" value="KAE8699635.1"/>
    <property type="molecule type" value="Genomic_DNA"/>
</dbReference>
<feature type="compositionally biased region" description="Polar residues" evidence="3">
    <location>
        <begin position="100"/>
        <end position="112"/>
    </location>
</feature>
<protein>
    <submittedName>
        <fullName evidence="5">RNA-binding protein 24-B</fullName>
    </submittedName>
</protein>
<dbReference type="InterPro" id="IPR000504">
    <property type="entry name" value="RRM_dom"/>
</dbReference>
<evidence type="ECO:0000313" key="6">
    <source>
        <dbReference type="Proteomes" id="UP000436088"/>
    </source>
</evidence>
<evidence type="ECO:0000313" key="5">
    <source>
        <dbReference type="EMBL" id="KAE8699635.1"/>
    </source>
</evidence>
<dbReference type="Pfam" id="PF00076">
    <property type="entry name" value="RRM_1"/>
    <property type="match status" value="1"/>
</dbReference>
<dbReference type="SUPFAM" id="SSF54928">
    <property type="entry name" value="RNA-binding domain, RBD"/>
    <property type="match status" value="1"/>
</dbReference>
<gene>
    <name evidence="5" type="ORF">F3Y22_tig00110575pilonHSYRG00024</name>
</gene>
<dbReference type="GO" id="GO:0003723">
    <property type="term" value="F:RNA binding"/>
    <property type="evidence" value="ECO:0007669"/>
    <property type="project" value="UniProtKB-UniRule"/>
</dbReference>